<keyword evidence="2" id="KW-1185">Reference proteome</keyword>
<name>A0A1N7SF24_9BURK</name>
<organism evidence="1 2">
    <name type="scientific">Paraburkholderia ribeironis</name>
    <dbReference type="NCBI Taxonomy" id="1247936"/>
    <lineage>
        <taxon>Bacteria</taxon>
        <taxon>Pseudomonadati</taxon>
        <taxon>Pseudomonadota</taxon>
        <taxon>Betaproteobacteria</taxon>
        <taxon>Burkholderiales</taxon>
        <taxon>Burkholderiaceae</taxon>
        <taxon>Paraburkholderia</taxon>
    </lineage>
</organism>
<dbReference type="Gene3D" id="3.40.190.10">
    <property type="entry name" value="Periplasmic binding protein-like II"/>
    <property type="match status" value="2"/>
</dbReference>
<protein>
    <submittedName>
        <fullName evidence="1">Uncharacterized protein</fullName>
    </submittedName>
</protein>
<evidence type="ECO:0000313" key="1">
    <source>
        <dbReference type="EMBL" id="SIT45942.1"/>
    </source>
</evidence>
<gene>
    <name evidence="1" type="ORF">BN2475_600034</name>
</gene>
<proteinExistence type="predicted"/>
<dbReference type="SUPFAM" id="SSF53850">
    <property type="entry name" value="Periplasmic binding protein-like II"/>
    <property type="match status" value="1"/>
</dbReference>
<sequence>MTLARRRFMHFKSNRPARRAATPAARLDVRVSGRLVMDTGEVIRDALLAGFGSALKSTWDIAPCPRSAELVRVLDAYPLADDVANRAMYPGPRVRAAEDAGVHRVSRGAFRRSAVLGSGARVRMAWQGLGGLGLVSRWRQSGRGAIGLNARRLHQRLLCLPVPDCLLSELMSVCASVGRHSAGLDQHAWISMPGSACLDQHAWISMPDSARLTQRASSRRFFIAAVMR</sequence>
<reference evidence="1 2" key="1">
    <citation type="submission" date="2016-12" db="EMBL/GenBank/DDBJ databases">
        <authorList>
            <person name="Song W.-J."/>
            <person name="Kurnit D.M."/>
        </authorList>
    </citation>
    <scope>NUCLEOTIDE SEQUENCE [LARGE SCALE GENOMIC DNA]</scope>
    <source>
        <strain evidence="1 2">STM7296</strain>
    </source>
</reference>
<dbReference type="EMBL" id="CYGX02000060">
    <property type="protein sequence ID" value="SIT45942.1"/>
    <property type="molecule type" value="Genomic_DNA"/>
</dbReference>
<dbReference type="AlphaFoldDB" id="A0A1N7SF24"/>
<dbReference type="STRING" id="1247936.BN2475_600034"/>
<accession>A0A1N7SF24</accession>
<evidence type="ECO:0000313" key="2">
    <source>
        <dbReference type="Proteomes" id="UP000187012"/>
    </source>
</evidence>
<dbReference type="Proteomes" id="UP000187012">
    <property type="component" value="Unassembled WGS sequence"/>
</dbReference>